<evidence type="ECO:0000256" key="2">
    <source>
        <dbReference type="SAM" id="Phobius"/>
    </source>
</evidence>
<keyword evidence="2" id="KW-0812">Transmembrane</keyword>
<organism evidence="4">
    <name type="scientific">Phaffia rhodozyma</name>
    <name type="common">Yeast</name>
    <name type="synonym">Xanthophyllomyces dendrorhous</name>
    <dbReference type="NCBI Taxonomy" id="264483"/>
    <lineage>
        <taxon>Eukaryota</taxon>
        <taxon>Fungi</taxon>
        <taxon>Dikarya</taxon>
        <taxon>Basidiomycota</taxon>
        <taxon>Agaricomycotina</taxon>
        <taxon>Tremellomycetes</taxon>
        <taxon>Cystofilobasidiales</taxon>
        <taxon>Mrakiaceae</taxon>
        <taxon>Phaffia</taxon>
    </lineage>
</organism>
<reference evidence="4" key="1">
    <citation type="submission" date="2014-08" db="EMBL/GenBank/DDBJ databases">
        <authorList>
            <person name="Sharma Rahul"/>
            <person name="Thines Marco"/>
        </authorList>
    </citation>
    <scope>NUCLEOTIDE SEQUENCE</scope>
</reference>
<feature type="compositionally biased region" description="Basic and acidic residues" evidence="1">
    <location>
        <begin position="189"/>
        <end position="198"/>
    </location>
</feature>
<dbReference type="Pfam" id="PF24803">
    <property type="entry name" value="DUF7704"/>
    <property type="match status" value="1"/>
</dbReference>
<dbReference type="PANTHER" id="PTHR37019">
    <property type="entry name" value="CHROMOSOME 1, WHOLE GENOME SHOTGUN SEQUENCE"/>
    <property type="match status" value="1"/>
</dbReference>
<evidence type="ECO:0000313" key="4">
    <source>
        <dbReference type="EMBL" id="CED85157.1"/>
    </source>
</evidence>
<keyword evidence="2" id="KW-1133">Transmembrane helix</keyword>
<dbReference type="PANTHER" id="PTHR37019:SF2">
    <property type="entry name" value="EXPERA DOMAIN-CONTAINING PROTEIN"/>
    <property type="match status" value="1"/>
</dbReference>
<dbReference type="AlphaFoldDB" id="A0A0F7SSI8"/>
<feature type="domain" description="DUF7704" evidence="3">
    <location>
        <begin position="32"/>
        <end position="177"/>
    </location>
</feature>
<dbReference type="EMBL" id="LN483332">
    <property type="protein sequence ID" value="CED85157.1"/>
    <property type="molecule type" value="Genomic_DNA"/>
</dbReference>
<dbReference type="InterPro" id="IPR056121">
    <property type="entry name" value="DUF7704"/>
</dbReference>
<evidence type="ECO:0000259" key="3">
    <source>
        <dbReference type="Pfam" id="PF24803"/>
    </source>
</evidence>
<name>A0A0F7SSI8_PHARH</name>
<feature type="region of interest" description="Disordered" evidence="1">
    <location>
        <begin position="189"/>
        <end position="210"/>
    </location>
</feature>
<accession>A0A0F7SSI8</accession>
<keyword evidence="2" id="KW-0472">Membrane</keyword>
<protein>
    <recommendedName>
        <fullName evidence="3">DUF7704 domain-containing protein</fullName>
    </recommendedName>
</protein>
<feature type="transmembrane region" description="Helical" evidence="2">
    <location>
        <begin position="155"/>
        <end position="175"/>
    </location>
</feature>
<evidence type="ECO:0000256" key="1">
    <source>
        <dbReference type="SAM" id="MobiDB-lite"/>
    </source>
</evidence>
<proteinExistence type="predicted"/>
<feature type="transmembrane region" description="Helical" evidence="2">
    <location>
        <begin position="116"/>
        <end position="135"/>
    </location>
</feature>
<sequence length="230" mass="25941">MPANLSGISRTSPLQVLFECIDMAQEVESSNYFFSKVEPTLSLLGAAYALFFPGAYHDNLVHYRDHILLGDKGGGLRATIVTRSLGNCYLLLAMISFFLIPTLTENLAPYPVIHENILVTFLLCLAACDLTHIYVVASHLPETVYAYPFTKWSFLVWGNIGITAILFLVRCLWFLGYGRPYYGLGDSERKRMKDKSEQPRFGGSLRPKDRAEYERLKVGNHSSGSWSRQD</sequence>
<feature type="transmembrane region" description="Helical" evidence="2">
    <location>
        <begin position="84"/>
        <end position="104"/>
    </location>
</feature>